<accession>A0AA36CJH4</accession>
<dbReference type="EMBL" id="CATQJA010002043">
    <property type="protein sequence ID" value="CAJ0569522.1"/>
    <property type="molecule type" value="Genomic_DNA"/>
</dbReference>
<dbReference type="AlphaFoldDB" id="A0AA36CJH4"/>
<keyword evidence="2" id="KW-1185">Reference proteome</keyword>
<sequence>MDFRGLPSVVQDRILRNIMHLGERSDETAVRTLFEFALASKTCWRLVEEMPGKRWEKNIMHGNNGTFLYWGYPDAQFGQRTFRLLFGDSTIDSLLLFEDGVLPSVKAEHILIEYPEDDMLQVLKRHKPHGASYSVAEIWDMLPDAGLIQWLNDNTQNCQLRLRRPAAPLWNYIQLKHAWIEVQVDDQIDGEENLDEVQNRWIEEWQAGERECEVFCLQRLDYRRGRTYIVTGYESEDHMPPRYGNAKELRRGDGRFIRARTNESPGRYRAPSS</sequence>
<proteinExistence type="predicted"/>
<dbReference type="Proteomes" id="UP001177023">
    <property type="component" value="Unassembled WGS sequence"/>
</dbReference>
<protein>
    <submittedName>
        <fullName evidence="1">Uncharacterized protein</fullName>
    </submittedName>
</protein>
<name>A0AA36CJH4_9BILA</name>
<evidence type="ECO:0000313" key="2">
    <source>
        <dbReference type="Proteomes" id="UP001177023"/>
    </source>
</evidence>
<gene>
    <name evidence="1" type="ORF">MSPICULIGERA_LOCUS7999</name>
</gene>
<organism evidence="1 2">
    <name type="scientific">Mesorhabditis spiculigera</name>
    <dbReference type="NCBI Taxonomy" id="96644"/>
    <lineage>
        <taxon>Eukaryota</taxon>
        <taxon>Metazoa</taxon>
        <taxon>Ecdysozoa</taxon>
        <taxon>Nematoda</taxon>
        <taxon>Chromadorea</taxon>
        <taxon>Rhabditida</taxon>
        <taxon>Rhabditina</taxon>
        <taxon>Rhabditomorpha</taxon>
        <taxon>Rhabditoidea</taxon>
        <taxon>Rhabditidae</taxon>
        <taxon>Mesorhabditinae</taxon>
        <taxon>Mesorhabditis</taxon>
    </lineage>
</organism>
<reference evidence="1" key="1">
    <citation type="submission" date="2023-06" db="EMBL/GenBank/DDBJ databases">
        <authorList>
            <person name="Delattre M."/>
        </authorList>
    </citation>
    <scope>NUCLEOTIDE SEQUENCE</scope>
    <source>
        <strain evidence="1">AF72</strain>
    </source>
</reference>
<evidence type="ECO:0000313" key="1">
    <source>
        <dbReference type="EMBL" id="CAJ0569522.1"/>
    </source>
</evidence>
<comment type="caution">
    <text evidence="1">The sequence shown here is derived from an EMBL/GenBank/DDBJ whole genome shotgun (WGS) entry which is preliminary data.</text>
</comment>
<feature type="non-terminal residue" evidence="1">
    <location>
        <position position="1"/>
    </location>
</feature>